<evidence type="ECO:0000259" key="3">
    <source>
        <dbReference type="PROSITE" id="PS50883"/>
    </source>
</evidence>
<evidence type="ECO:0000256" key="2">
    <source>
        <dbReference type="SAM" id="SignalP"/>
    </source>
</evidence>
<evidence type="ECO:0000313" key="6">
    <source>
        <dbReference type="Proteomes" id="UP001589798"/>
    </source>
</evidence>
<dbReference type="Gene3D" id="3.30.70.270">
    <property type="match status" value="1"/>
</dbReference>
<name>A0ABV6CTD7_9SPHN</name>
<dbReference type="PANTHER" id="PTHR44757">
    <property type="entry name" value="DIGUANYLATE CYCLASE DGCP"/>
    <property type="match status" value="1"/>
</dbReference>
<dbReference type="EMBL" id="JBHLWK010000010">
    <property type="protein sequence ID" value="MFC0204001.1"/>
    <property type="molecule type" value="Genomic_DNA"/>
</dbReference>
<feature type="transmembrane region" description="Helical" evidence="1">
    <location>
        <begin position="175"/>
        <end position="196"/>
    </location>
</feature>
<dbReference type="Pfam" id="PF07695">
    <property type="entry name" value="7TMR-DISM_7TM"/>
    <property type="match status" value="1"/>
</dbReference>
<keyword evidence="1" id="KW-1133">Transmembrane helix</keyword>
<evidence type="ECO:0000259" key="4">
    <source>
        <dbReference type="PROSITE" id="PS50887"/>
    </source>
</evidence>
<dbReference type="InterPro" id="IPR001633">
    <property type="entry name" value="EAL_dom"/>
</dbReference>
<dbReference type="InterPro" id="IPR000160">
    <property type="entry name" value="GGDEF_dom"/>
</dbReference>
<dbReference type="CDD" id="cd01949">
    <property type="entry name" value="GGDEF"/>
    <property type="match status" value="1"/>
</dbReference>
<dbReference type="InterPro" id="IPR011623">
    <property type="entry name" value="7TMR_DISM_rcpt_extracell_dom1"/>
</dbReference>
<dbReference type="Gene3D" id="3.20.20.450">
    <property type="entry name" value="EAL domain"/>
    <property type="match status" value="1"/>
</dbReference>
<dbReference type="InterPro" id="IPR043128">
    <property type="entry name" value="Rev_trsase/Diguanyl_cyclase"/>
</dbReference>
<protein>
    <submittedName>
        <fullName evidence="5">Bifunctional diguanylate cyclase/phosphodiesterase</fullName>
    </submittedName>
</protein>
<evidence type="ECO:0000313" key="5">
    <source>
        <dbReference type="EMBL" id="MFC0204001.1"/>
    </source>
</evidence>
<feature type="transmembrane region" description="Helical" evidence="1">
    <location>
        <begin position="330"/>
        <end position="349"/>
    </location>
</feature>
<gene>
    <name evidence="5" type="ORF">ACFFJC_06915</name>
</gene>
<dbReference type="SMART" id="SM00267">
    <property type="entry name" value="GGDEF"/>
    <property type="match status" value="1"/>
</dbReference>
<dbReference type="Pfam" id="PF00563">
    <property type="entry name" value="EAL"/>
    <property type="match status" value="1"/>
</dbReference>
<dbReference type="PANTHER" id="PTHR44757:SF2">
    <property type="entry name" value="BIOFILM ARCHITECTURE MAINTENANCE PROTEIN MBAA"/>
    <property type="match status" value="1"/>
</dbReference>
<feature type="transmembrane region" description="Helical" evidence="1">
    <location>
        <begin position="303"/>
        <end position="323"/>
    </location>
</feature>
<evidence type="ECO:0000256" key="1">
    <source>
        <dbReference type="SAM" id="Phobius"/>
    </source>
</evidence>
<dbReference type="PROSITE" id="PS50883">
    <property type="entry name" value="EAL"/>
    <property type="match status" value="1"/>
</dbReference>
<proteinExistence type="predicted"/>
<accession>A0ABV6CTD7</accession>
<keyword evidence="1" id="KW-0812">Transmembrane</keyword>
<organism evidence="5 6">
    <name type="scientific">Novosphingobium soli</name>
    <dbReference type="NCBI Taxonomy" id="574956"/>
    <lineage>
        <taxon>Bacteria</taxon>
        <taxon>Pseudomonadati</taxon>
        <taxon>Pseudomonadota</taxon>
        <taxon>Alphaproteobacteria</taxon>
        <taxon>Sphingomonadales</taxon>
        <taxon>Sphingomonadaceae</taxon>
        <taxon>Novosphingobium</taxon>
    </lineage>
</organism>
<dbReference type="RefSeq" id="WP_379486770.1">
    <property type="nucleotide sequence ID" value="NZ_JBHLWK010000010.1"/>
</dbReference>
<dbReference type="Proteomes" id="UP001589798">
    <property type="component" value="Unassembled WGS sequence"/>
</dbReference>
<keyword evidence="6" id="KW-1185">Reference proteome</keyword>
<feature type="signal peptide" evidence="2">
    <location>
        <begin position="1"/>
        <end position="25"/>
    </location>
</feature>
<dbReference type="SUPFAM" id="SSF141868">
    <property type="entry name" value="EAL domain-like"/>
    <property type="match status" value="1"/>
</dbReference>
<reference evidence="5 6" key="1">
    <citation type="submission" date="2024-09" db="EMBL/GenBank/DDBJ databases">
        <authorList>
            <person name="Sun Q."/>
            <person name="Mori K."/>
        </authorList>
    </citation>
    <scope>NUCLEOTIDE SEQUENCE [LARGE SCALE GENOMIC DNA]</scope>
    <source>
        <strain evidence="5 6">CCM 7706</strain>
    </source>
</reference>
<dbReference type="InterPro" id="IPR029787">
    <property type="entry name" value="Nucleotide_cyclase"/>
</dbReference>
<comment type="caution">
    <text evidence="5">The sequence shown here is derived from an EMBL/GenBank/DDBJ whole genome shotgun (WGS) entry which is preliminary data.</text>
</comment>
<dbReference type="PROSITE" id="PS50887">
    <property type="entry name" value="GGDEF"/>
    <property type="match status" value="1"/>
</dbReference>
<dbReference type="CDD" id="cd01948">
    <property type="entry name" value="EAL"/>
    <property type="match status" value="1"/>
</dbReference>
<feature type="transmembrane region" description="Helical" evidence="1">
    <location>
        <begin position="274"/>
        <end position="291"/>
    </location>
</feature>
<feature type="transmembrane region" description="Helical" evidence="1">
    <location>
        <begin position="244"/>
        <end position="262"/>
    </location>
</feature>
<keyword evidence="1" id="KW-0472">Membrane</keyword>
<dbReference type="SUPFAM" id="SSF55073">
    <property type="entry name" value="Nucleotide cyclase"/>
    <property type="match status" value="1"/>
</dbReference>
<feature type="transmembrane region" description="Helical" evidence="1">
    <location>
        <begin position="208"/>
        <end position="232"/>
    </location>
</feature>
<dbReference type="InterPro" id="IPR052155">
    <property type="entry name" value="Biofilm_reg_signaling"/>
</dbReference>
<feature type="domain" description="GGDEF" evidence="4">
    <location>
        <begin position="440"/>
        <end position="571"/>
    </location>
</feature>
<dbReference type="Pfam" id="PF00990">
    <property type="entry name" value="GGDEF"/>
    <property type="match status" value="1"/>
</dbReference>
<sequence length="834" mass="91145">MQLKSIFVFLWLCLVAQALPTPARAEVVRLRQELCYAAAPADAPAAADAVAALPFDCAREPEYRAYRDGWVWLKLRDPSALRAMPGGWQLAADQTRFHRMVALVVARDGSVQSMDLTPDTIGENWALGGTLRMNVKRPGSEVRSVYVGFLKLDHLSLMRKLVALSPPAAGTLDRMWLGLMGVFAGAILSALAYNLLIYTGQRLAFQRWYLLWSTLALAYGFCWTNVLAFAIPGFAGPYAVGADYILVAALIGSGNVFFLSVMEEGLLPRWLSRCGWSLAALNVLAGLAAFANTTLPPATVDRWLNVIFVMSSLYVATGVGFAIRAGSRVVWFYLAGWTPVLLVFVLRVGRNFGLLLQDDTVDMGTFAALAFESVALSLAIADRFRRLGKERDAAEQARRAIAIESETFRRAAHTDFLTGLGNRASFQTILRAMCETPGERHFMLLLVDVDNLKDINDRLGHDGGDALLESVGRGLLEAAGPSAQVSRIGGDEFAILLPGREPECLKVQAALEALQGTTLTHGGRSWSLSLSIGLARFPEDARTSDVLVKNADLALYHAKQQGRRSLHLYAPPMRAQLDRRRMFSEEAAGGIARGEFSLHYQPIVDVQTGLPCSHEALLRWHHPQHGTMTPAVFSDMLNERTTGLAVQNHVLDMALEALQAHPELLPKISVNFTAAQLDGPHPAARLLARLRDHGIAPERLCVEVTEEFVLDRTLGKTAKALGLLHEAGITVALDDFGTGYASLIHLKQLPFDMLKIDRSFTLGLFEDDGHSEEIIRVIVGLGHGLGKQVVAEGVETEQQRRKLAELGCEFGQGFLFARPRSLEEMLGSSASHAA</sequence>
<keyword evidence="2" id="KW-0732">Signal</keyword>
<dbReference type="NCBIfam" id="TIGR00254">
    <property type="entry name" value="GGDEF"/>
    <property type="match status" value="1"/>
</dbReference>
<dbReference type="InterPro" id="IPR035919">
    <property type="entry name" value="EAL_sf"/>
</dbReference>
<feature type="domain" description="EAL" evidence="3">
    <location>
        <begin position="580"/>
        <end position="833"/>
    </location>
</feature>
<feature type="chain" id="PRO_5046712176" evidence="2">
    <location>
        <begin position="26"/>
        <end position="834"/>
    </location>
</feature>
<dbReference type="SMART" id="SM00052">
    <property type="entry name" value="EAL"/>
    <property type="match status" value="1"/>
</dbReference>